<evidence type="ECO:0000313" key="1">
    <source>
        <dbReference type="EMBL" id="KAJ9069238.1"/>
    </source>
</evidence>
<name>A0ACC2T3R9_9FUNG</name>
<keyword evidence="2" id="KW-1185">Reference proteome</keyword>
<dbReference type="Proteomes" id="UP001165960">
    <property type="component" value="Unassembled WGS sequence"/>
</dbReference>
<gene>
    <name evidence="1" type="ORF">DSO57_1020561</name>
</gene>
<organism evidence="1 2">
    <name type="scientific">Entomophthora muscae</name>
    <dbReference type="NCBI Taxonomy" id="34485"/>
    <lineage>
        <taxon>Eukaryota</taxon>
        <taxon>Fungi</taxon>
        <taxon>Fungi incertae sedis</taxon>
        <taxon>Zoopagomycota</taxon>
        <taxon>Entomophthoromycotina</taxon>
        <taxon>Entomophthoromycetes</taxon>
        <taxon>Entomophthorales</taxon>
        <taxon>Entomophthoraceae</taxon>
        <taxon>Entomophthora</taxon>
    </lineage>
</organism>
<protein>
    <submittedName>
        <fullName evidence="1">Uncharacterized protein</fullName>
    </submittedName>
</protein>
<sequence length="93" mass="10596">MIFTYLAIVVALGSAAYLPYPTHQQTADHLPFDAPQNKLVSDLYDPHYEVYGSHLPDYINDQDLSDNLTDDDYESDDDVGNEDRYPYSPQAHN</sequence>
<evidence type="ECO:0000313" key="2">
    <source>
        <dbReference type="Proteomes" id="UP001165960"/>
    </source>
</evidence>
<proteinExistence type="predicted"/>
<comment type="caution">
    <text evidence="1">The sequence shown here is derived from an EMBL/GenBank/DDBJ whole genome shotgun (WGS) entry which is preliminary data.</text>
</comment>
<reference evidence="1" key="1">
    <citation type="submission" date="2022-04" db="EMBL/GenBank/DDBJ databases">
        <title>Genome of the entomopathogenic fungus Entomophthora muscae.</title>
        <authorList>
            <person name="Elya C."/>
            <person name="Lovett B.R."/>
            <person name="Lee E."/>
            <person name="Macias A.M."/>
            <person name="Hajek A.E."/>
            <person name="De Bivort B.L."/>
            <person name="Kasson M.T."/>
            <person name="De Fine Licht H.H."/>
            <person name="Stajich J.E."/>
        </authorList>
    </citation>
    <scope>NUCLEOTIDE SEQUENCE</scope>
    <source>
        <strain evidence="1">Berkeley</strain>
    </source>
</reference>
<dbReference type="EMBL" id="QTSX02003647">
    <property type="protein sequence ID" value="KAJ9069238.1"/>
    <property type="molecule type" value="Genomic_DNA"/>
</dbReference>
<accession>A0ACC2T3R9</accession>